<dbReference type="Proteomes" id="UP000299102">
    <property type="component" value="Unassembled WGS sequence"/>
</dbReference>
<reference evidence="1 2" key="1">
    <citation type="journal article" date="2019" name="Commun. Biol.">
        <title>The bagworm genome reveals a unique fibroin gene that provides high tensile strength.</title>
        <authorList>
            <person name="Kono N."/>
            <person name="Nakamura H."/>
            <person name="Ohtoshi R."/>
            <person name="Tomita M."/>
            <person name="Numata K."/>
            <person name="Arakawa K."/>
        </authorList>
    </citation>
    <scope>NUCLEOTIDE SEQUENCE [LARGE SCALE GENOMIC DNA]</scope>
</reference>
<accession>A0A4C1ZVD0</accession>
<name>A0A4C1ZVD0_EUMVA</name>
<proteinExistence type="predicted"/>
<dbReference type="AlphaFoldDB" id="A0A4C1ZVD0"/>
<evidence type="ECO:0000313" key="2">
    <source>
        <dbReference type="Proteomes" id="UP000299102"/>
    </source>
</evidence>
<sequence length="75" mass="7929">MFTGTGSQKKLLGEIAMAMARGEGGARVRVINLNKSKLSQERLQLSEVGSRRRATPGSPNCDLKAGVSLVTATNL</sequence>
<dbReference type="EMBL" id="BGZK01002097">
    <property type="protein sequence ID" value="GBP90615.1"/>
    <property type="molecule type" value="Genomic_DNA"/>
</dbReference>
<comment type="caution">
    <text evidence="1">The sequence shown here is derived from an EMBL/GenBank/DDBJ whole genome shotgun (WGS) entry which is preliminary data.</text>
</comment>
<gene>
    <name evidence="1" type="ORF">EVAR_63629_1</name>
</gene>
<evidence type="ECO:0000313" key="1">
    <source>
        <dbReference type="EMBL" id="GBP90615.1"/>
    </source>
</evidence>
<protein>
    <submittedName>
        <fullName evidence="1">Uncharacterized protein</fullName>
    </submittedName>
</protein>
<organism evidence="1 2">
    <name type="scientific">Eumeta variegata</name>
    <name type="common">Bagworm moth</name>
    <name type="synonym">Eumeta japonica</name>
    <dbReference type="NCBI Taxonomy" id="151549"/>
    <lineage>
        <taxon>Eukaryota</taxon>
        <taxon>Metazoa</taxon>
        <taxon>Ecdysozoa</taxon>
        <taxon>Arthropoda</taxon>
        <taxon>Hexapoda</taxon>
        <taxon>Insecta</taxon>
        <taxon>Pterygota</taxon>
        <taxon>Neoptera</taxon>
        <taxon>Endopterygota</taxon>
        <taxon>Lepidoptera</taxon>
        <taxon>Glossata</taxon>
        <taxon>Ditrysia</taxon>
        <taxon>Tineoidea</taxon>
        <taxon>Psychidae</taxon>
        <taxon>Oiketicinae</taxon>
        <taxon>Eumeta</taxon>
    </lineage>
</organism>
<keyword evidence="2" id="KW-1185">Reference proteome</keyword>